<keyword evidence="14" id="KW-0449">Lipoprotein</keyword>
<evidence type="ECO:0000313" key="21">
    <source>
        <dbReference type="Proteomes" id="UP000247689"/>
    </source>
</evidence>
<evidence type="ECO:0000256" key="11">
    <source>
        <dbReference type="ARBA" id="ARBA00022842"/>
    </source>
</evidence>
<keyword evidence="12" id="KW-0472">Membrane</keyword>
<dbReference type="EC" id="2.7.1.180" evidence="2 18"/>
<dbReference type="RefSeq" id="WP_110199739.1">
    <property type="nucleotide sequence ID" value="NZ_QICH01000001.1"/>
</dbReference>
<comment type="caution">
    <text evidence="20">The sequence shown here is derived from an EMBL/GenBank/DDBJ whole genome shotgun (WGS) entry which is preliminary data.</text>
</comment>
<evidence type="ECO:0000313" key="20">
    <source>
        <dbReference type="EMBL" id="PXF64076.1"/>
    </source>
</evidence>
<feature type="binding site" evidence="19">
    <location>
        <position position="170"/>
    </location>
    <ligand>
        <name>Mg(2+)</name>
        <dbReference type="ChEBI" id="CHEBI:18420"/>
    </ligand>
</feature>
<keyword evidence="8 18" id="KW-0479">Metal-binding</keyword>
<evidence type="ECO:0000256" key="16">
    <source>
        <dbReference type="ARBA" id="ARBA00048540"/>
    </source>
</evidence>
<keyword evidence="10 18" id="KW-0274">FAD</keyword>
<dbReference type="GO" id="GO:0016740">
    <property type="term" value="F:transferase activity"/>
    <property type="evidence" value="ECO:0007669"/>
    <property type="project" value="UniProtKB-UniRule"/>
</dbReference>
<comment type="cofactor">
    <cofactor evidence="19">
        <name>Mg(2+)</name>
        <dbReference type="ChEBI" id="CHEBI:18420"/>
    </cofactor>
    <cofactor evidence="19">
        <name>Mn(2+)</name>
        <dbReference type="ChEBI" id="CHEBI:29035"/>
    </cofactor>
    <text evidence="19">Magnesium. Can also use manganese.</text>
</comment>
<keyword evidence="6 18" id="KW-0285">Flavoprotein</keyword>
<dbReference type="InterPro" id="IPR024932">
    <property type="entry name" value="ApbE"/>
</dbReference>
<dbReference type="GO" id="GO:0046872">
    <property type="term" value="F:metal ion binding"/>
    <property type="evidence" value="ECO:0007669"/>
    <property type="project" value="UniProtKB-UniRule"/>
</dbReference>
<keyword evidence="4" id="KW-1003">Cell membrane</keyword>
<dbReference type="InterPro" id="IPR003374">
    <property type="entry name" value="ApbE-like_sf"/>
</dbReference>
<evidence type="ECO:0000256" key="8">
    <source>
        <dbReference type="ARBA" id="ARBA00022723"/>
    </source>
</evidence>
<keyword evidence="7 18" id="KW-0808">Transferase</keyword>
<protein>
    <recommendedName>
        <fullName evidence="3 18">FAD:protein FMN transferase</fullName>
        <ecNumber evidence="2 18">2.7.1.180</ecNumber>
    </recommendedName>
    <alternativeName>
        <fullName evidence="15 18">Flavin transferase</fullName>
    </alternativeName>
</protein>
<proteinExistence type="inferred from homology"/>
<dbReference type="PANTHER" id="PTHR30040">
    <property type="entry name" value="THIAMINE BIOSYNTHESIS LIPOPROTEIN APBE"/>
    <property type="match status" value="1"/>
</dbReference>
<evidence type="ECO:0000256" key="1">
    <source>
        <dbReference type="ARBA" id="ARBA00008282"/>
    </source>
</evidence>
<evidence type="ECO:0000256" key="18">
    <source>
        <dbReference type="PIRNR" id="PIRNR006268"/>
    </source>
</evidence>
<evidence type="ECO:0000256" key="6">
    <source>
        <dbReference type="ARBA" id="ARBA00022630"/>
    </source>
</evidence>
<comment type="subcellular location">
    <subcellularLocation>
        <location evidence="17">Cell inner membrane</location>
        <topology evidence="17">Lipid-anchor</topology>
        <orientation evidence="17">Periplasmic side</orientation>
    </subcellularLocation>
</comment>
<accession>A0A318D439</accession>
<evidence type="ECO:0000256" key="14">
    <source>
        <dbReference type="ARBA" id="ARBA00023288"/>
    </source>
</evidence>
<reference evidence="20 21" key="1">
    <citation type="submission" date="2018-05" db="EMBL/GenBank/DDBJ databases">
        <title>Kangiella spongicola genome sequence.</title>
        <authorList>
            <person name="Maclea K.S."/>
            <person name="Goen A.E."/>
            <person name="Kelley C."/>
            <person name="Underriner A."/>
            <person name="Silverwood T."/>
            <person name="Trachtenberg A.M."/>
        </authorList>
    </citation>
    <scope>NUCLEOTIDE SEQUENCE [LARGE SCALE GENOMIC DNA]</scope>
    <source>
        <strain evidence="20 21">ATCC BAA-2076</strain>
    </source>
</reference>
<keyword evidence="9" id="KW-0732">Signal</keyword>
<dbReference type="PANTHER" id="PTHR30040:SF2">
    <property type="entry name" value="FAD:PROTEIN FMN TRANSFERASE"/>
    <property type="match status" value="1"/>
</dbReference>
<evidence type="ECO:0000256" key="5">
    <source>
        <dbReference type="ARBA" id="ARBA00022519"/>
    </source>
</evidence>
<organism evidence="20 21">
    <name type="scientific">Kangiella spongicola</name>
    <dbReference type="NCBI Taxonomy" id="796379"/>
    <lineage>
        <taxon>Bacteria</taxon>
        <taxon>Pseudomonadati</taxon>
        <taxon>Pseudomonadota</taxon>
        <taxon>Gammaproteobacteria</taxon>
        <taxon>Kangiellales</taxon>
        <taxon>Kangiellaceae</taxon>
        <taxon>Kangiella</taxon>
    </lineage>
</organism>
<evidence type="ECO:0000256" key="4">
    <source>
        <dbReference type="ARBA" id="ARBA00022475"/>
    </source>
</evidence>
<comment type="catalytic activity">
    <reaction evidence="16 18">
        <text>L-threonyl-[protein] + FAD = FMN-L-threonyl-[protein] + AMP + H(+)</text>
        <dbReference type="Rhea" id="RHEA:36847"/>
        <dbReference type="Rhea" id="RHEA-COMP:11060"/>
        <dbReference type="Rhea" id="RHEA-COMP:11061"/>
        <dbReference type="ChEBI" id="CHEBI:15378"/>
        <dbReference type="ChEBI" id="CHEBI:30013"/>
        <dbReference type="ChEBI" id="CHEBI:57692"/>
        <dbReference type="ChEBI" id="CHEBI:74257"/>
        <dbReference type="ChEBI" id="CHEBI:456215"/>
        <dbReference type="EC" id="2.7.1.180"/>
    </reaction>
</comment>
<dbReference type="AlphaFoldDB" id="A0A318D439"/>
<evidence type="ECO:0000256" key="3">
    <source>
        <dbReference type="ARBA" id="ARBA00016337"/>
    </source>
</evidence>
<feature type="binding site" evidence="19">
    <location>
        <position position="288"/>
    </location>
    <ligand>
        <name>Mg(2+)</name>
        <dbReference type="ChEBI" id="CHEBI:18420"/>
    </ligand>
</feature>
<dbReference type="SUPFAM" id="SSF143631">
    <property type="entry name" value="ApbE-like"/>
    <property type="match status" value="1"/>
</dbReference>
<feature type="binding site" evidence="19">
    <location>
        <position position="284"/>
    </location>
    <ligand>
        <name>Mg(2+)</name>
        <dbReference type="ChEBI" id="CHEBI:18420"/>
    </ligand>
</feature>
<gene>
    <name evidence="20" type="ORF">DL796_02750</name>
</gene>
<evidence type="ECO:0000256" key="7">
    <source>
        <dbReference type="ARBA" id="ARBA00022679"/>
    </source>
</evidence>
<dbReference type="Pfam" id="PF02424">
    <property type="entry name" value="ApbE"/>
    <property type="match status" value="1"/>
</dbReference>
<evidence type="ECO:0000256" key="12">
    <source>
        <dbReference type="ARBA" id="ARBA00023136"/>
    </source>
</evidence>
<dbReference type="GO" id="GO:0005886">
    <property type="term" value="C:plasma membrane"/>
    <property type="evidence" value="ECO:0007669"/>
    <property type="project" value="UniProtKB-SubCell"/>
</dbReference>
<evidence type="ECO:0000256" key="17">
    <source>
        <dbReference type="ARBA" id="ARBA00060485"/>
    </source>
</evidence>
<keyword evidence="11 18" id="KW-0460">Magnesium</keyword>
<dbReference type="PIRSF" id="PIRSF006268">
    <property type="entry name" value="ApbE"/>
    <property type="match status" value="1"/>
</dbReference>
<evidence type="ECO:0000256" key="13">
    <source>
        <dbReference type="ARBA" id="ARBA00023139"/>
    </source>
</evidence>
<evidence type="ECO:0000256" key="19">
    <source>
        <dbReference type="PIRSR" id="PIRSR006268-2"/>
    </source>
</evidence>
<dbReference type="FunFam" id="3.10.520.10:FF:000001">
    <property type="entry name" value="FAD:protein FMN transferase"/>
    <property type="match status" value="1"/>
</dbReference>
<evidence type="ECO:0000256" key="2">
    <source>
        <dbReference type="ARBA" id="ARBA00011955"/>
    </source>
</evidence>
<keyword evidence="5" id="KW-0997">Cell inner membrane</keyword>
<dbReference type="Proteomes" id="UP000247689">
    <property type="component" value="Unassembled WGS sequence"/>
</dbReference>
<keyword evidence="13" id="KW-0564">Palmitate</keyword>
<dbReference type="OrthoDB" id="9778595at2"/>
<evidence type="ECO:0000256" key="10">
    <source>
        <dbReference type="ARBA" id="ARBA00022827"/>
    </source>
</evidence>
<dbReference type="EMBL" id="QICH01000001">
    <property type="protein sequence ID" value="PXF64076.1"/>
    <property type="molecule type" value="Genomic_DNA"/>
</dbReference>
<dbReference type="Gene3D" id="3.10.520.10">
    <property type="entry name" value="ApbE-like domains"/>
    <property type="match status" value="1"/>
</dbReference>
<name>A0A318D439_9GAMM</name>
<sequence>MRIILLSFLSLLCISCSEEIPYSKISGSTMGTTYSVILRSDSVSPEVVYKDIETELKAINQLMSTYIPDSEINRFNALTNNSCFRFSDKSWEVLVAAQKVYQATNGAFDITMGPLISRWGFNVEEYEEKVPSAAEVQTLLTTTGSDKLHYDFTNQCISKSLPGITINLSAIAKGFGVDRVAHIVEQHGVVDYLVEIGGETKAKGRNPNGSDWRVAVENPSAVAQRKMLVVGLTESSIATSGDYRNYFTIDGKRFSHTIDPTTGYPVEHSLASVSVIHPQNMYADAYATAFSVMGVKRSLELANSLNLAVFMVEHSSKQDEEAKVHSNEEFDSYILTH</sequence>
<comment type="similarity">
    <text evidence="1 18">Belongs to the ApbE family.</text>
</comment>
<evidence type="ECO:0000256" key="15">
    <source>
        <dbReference type="ARBA" id="ARBA00031306"/>
    </source>
</evidence>
<evidence type="ECO:0000256" key="9">
    <source>
        <dbReference type="ARBA" id="ARBA00022729"/>
    </source>
</evidence>
<keyword evidence="21" id="KW-1185">Reference proteome</keyword>